<proteinExistence type="inferred from homology"/>
<dbReference type="GO" id="GO:0005789">
    <property type="term" value="C:endoplasmic reticulum membrane"/>
    <property type="evidence" value="ECO:0007669"/>
    <property type="project" value="UniProtKB-SubCell"/>
</dbReference>
<comment type="catalytic activity">
    <reaction evidence="8 10">
        <text>a beta-D-Man-(1-&gt;4)-beta-D-GlcNAc-(1-&gt;4)-alpha-D-GlcNAc-diphospho-di-trans,poly-cis-dolichol + GDP-alpha-D-mannose = an alpha-D-Man-(1-&gt;3)-beta-D-Man-(1-&gt;4)-beta-D-GlcNAc-(1-&gt;4)-alpha-D-GlcNAc-diphospho-di-trans,poly-cis-dolichol + GDP + H(+)</text>
        <dbReference type="Rhea" id="RHEA:29515"/>
        <dbReference type="Rhea" id="RHEA-COMP:19511"/>
        <dbReference type="Rhea" id="RHEA-COMP:19513"/>
        <dbReference type="ChEBI" id="CHEBI:15378"/>
        <dbReference type="ChEBI" id="CHEBI:57527"/>
        <dbReference type="ChEBI" id="CHEBI:58189"/>
        <dbReference type="ChEBI" id="CHEBI:58472"/>
        <dbReference type="ChEBI" id="CHEBI:132510"/>
        <dbReference type="EC" id="2.4.1.132"/>
    </reaction>
    <physiologicalReaction direction="left-to-right" evidence="8 10">
        <dbReference type="Rhea" id="RHEA:29516"/>
    </physiologicalReaction>
</comment>
<keyword evidence="6" id="KW-1133">Transmembrane helix</keyword>
<evidence type="ECO:0000313" key="14">
    <source>
        <dbReference type="WBParaSite" id="L893_g20843.t1"/>
    </source>
</evidence>
<keyword evidence="4" id="KW-0812">Transmembrane</keyword>
<evidence type="ECO:0000256" key="5">
    <source>
        <dbReference type="ARBA" id="ARBA00022824"/>
    </source>
</evidence>
<dbReference type="Proteomes" id="UP000095287">
    <property type="component" value="Unplaced"/>
</dbReference>
<evidence type="ECO:0000256" key="7">
    <source>
        <dbReference type="ARBA" id="ARBA00023136"/>
    </source>
</evidence>
<evidence type="ECO:0000313" key="13">
    <source>
        <dbReference type="Proteomes" id="UP000095287"/>
    </source>
</evidence>
<evidence type="ECO:0000256" key="3">
    <source>
        <dbReference type="ARBA" id="ARBA00022679"/>
    </source>
</evidence>
<evidence type="ECO:0000256" key="4">
    <source>
        <dbReference type="ARBA" id="ARBA00022692"/>
    </source>
</evidence>
<evidence type="ECO:0000256" key="2">
    <source>
        <dbReference type="ARBA" id="ARBA00022676"/>
    </source>
</evidence>
<feature type="domain" description="Glycosyl transferase family 1" evidence="11">
    <location>
        <begin position="203"/>
        <end position="367"/>
    </location>
</feature>
<keyword evidence="2 10" id="KW-0328">Glycosyltransferase</keyword>
<dbReference type="InterPro" id="IPR027054">
    <property type="entry name" value="ALG2"/>
</dbReference>
<evidence type="ECO:0000256" key="10">
    <source>
        <dbReference type="RuleBase" id="RU367136"/>
    </source>
</evidence>
<name>A0A1I7YYM9_9BILA</name>
<keyword evidence="7" id="KW-0472">Membrane</keyword>
<evidence type="ECO:0000259" key="12">
    <source>
        <dbReference type="Pfam" id="PF13439"/>
    </source>
</evidence>
<dbReference type="CDD" id="cd03805">
    <property type="entry name" value="GT4_ALG2-like"/>
    <property type="match status" value="1"/>
</dbReference>
<organism evidence="13 14">
    <name type="scientific">Steinernema glaseri</name>
    <dbReference type="NCBI Taxonomy" id="37863"/>
    <lineage>
        <taxon>Eukaryota</taxon>
        <taxon>Metazoa</taxon>
        <taxon>Ecdysozoa</taxon>
        <taxon>Nematoda</taxon>
        <taxon>Chromadorea</taxon>
        <taxon>Rhabditida</taxon>
        <taxon>Tylenchina</taxon>
        <taxon>Panagrolaimomorpha</taxon>
        <taxon>Strongyloidoidea</taxon>
        <taxon>Steinernematidae</taxon>
        <taxon>Steinernema</taxon>
    </lineage>
</organism>
<sequence length="395" mass="44832">MRITFLHPDLGIGGAERLVVDAAIALQQHGHQVKMVTNQYSSDHCFAETSSLEIVPIFQWIPRAIFGRMMALLAYFKMILAAFYVCFCCDADVYFVDQVSACIPILKWFASGRVLFYCHFPDQLLTKRETRLKAFYRFFLDWLEEWSTAKADIICVNSKFTAGIVKETLPRLKNRDLTILYPSLNTVFFDECRPVQLKCLGDEAKTVFLSVNRFERKKNVGLALEAYALLKSRISEDSFAETFLVIAGGYDKLNVENREHYEELREKAKTLEIPEDRIVFLKSPSDQEKIELYRRATMVLYTPHNEHFGIVPVEAMYMKTCVVAVNSGGPTESIEDGVTGFLCESTPEAFAGAMEKSVIDGANVTKMGLAGHQRVQRMFGIEAFGEKLNNIVLLQ</sequence>
<evidence type="ECO:0000256" key="6">
    <source>
        <dbReference type="ARBA" id="ARBA00022989"/>
    </source>
</evidence>
<dbReference type="GO" id="GO:0102704">
    <property type="term" value="F:GDP-Man:Man(2)GlcNAc(2)-PP-Dol alpha-1,6-mannosyltransferase activity"/>
    <property type="evidence" value="ECO:0007669"/>
    <property type="project" value="UniProtKB-UniRule"/>
</dbReference>
<accession>A0A1I7YYM9</accession>
<evidence type="ECO:0000256" key="8">
    <source>
        <dbReference type="ARBA" id="ARBA00045103"/>
    </source>
</evidence>
<dbReference type="SUPFAM" id="SSF53756">
    <property type="entry name" value="UDP-Glycosyltransferase/glycogen phosphorylase"/>
    <property type="match status" value="1"/>
</dbReference>
<feature type="domain" description="Glycosyltransferase subfamily 4-like N-terminal" evidence="12">
    <location>
        <begin position="12"/>
        <end position="185"/>
    </location>
</feature>
<reference evidence="14" key="1">
    <citation type="submission" date="2016-11" db="UniProtKB">
        <authorList>
            <consortium name="WormBaseParasite"/>
        </authorList>
    </citation>
    <scope>IDENTIFICATION</scope>
</reference>
<keyword evidence="13" id="KW-1185">Reference proteome</keyword>
<dbReference type="WBParaSite" id="L893_g20843.t1">
    <property type="protein sequence ID" value="L893_g20843.t1"/>
    <property type="gene ID" value="L893_g20843"/>
</dbReference>
<comment type="similarity">
    <text evidence="10">Belongs to the glycosyltransferase group 1 family.</text>
</comment>
<dbReference type="EC" id="2.4.1.132" evidence="10"/>
<comment type="catalytic activity">
    <reaction evidence="9 10">
        <text>an alpha-D-Man-(1-&gt;3)-beta-D-Man-(1-&gt;4)-beta-D-GlcNAc-(1-&gt;4)-alpha-D-GlcNAc-diphospho-di-trans,poly-cis-dolichol + GDP-alpha-D-mannose = an alpha-D-Man-(1-&gt;3)-[alpha-D-Man-(1-&gt;6)]-beta-D-Man-(1-&gt;4)-beta-D-GlcNAc-(1-&gt;4)-alpha-D-GlcNAc-diphospho-di-trans,poly-cis-dolichol + GDP + H(+)</text>
        <dbReference type="Rhea" id="RHEA:29519"/>
        <dbReference type="Rhea" id="RHEA-COMP:19513"/>
        <dbReference type="Rhea" id="RHEA-COMP:19515"/>
        <dbReference type="ChEBI" id="CHEBI:15378"/>
        <dbReference type="ChEBI" id="CHEBI:57527"/>
        <dbReference type="ChEBI" id="CHEBI:58189"/>
        <dbReference type="ChEBI" id="CHEBI:132510"/>
        <dbReference type="ChEBI" id="CHEBI:132511"/>
        <dbReference type="EC" id="2.4.1.257"/>
    </reaction>
    <physiologicalReaction direction="left-to-right" evidence="9 10">
        <dbReference type="Rhea" id="RHEA:29520"/>
    </physiologicalReaction>
</comment>
<dbReference type="PANTHER" id="PTHR45918">
    <property type="entry name" value="ALPHA-1,3/1,6-MANNOSYLTRANSFERASE ALG2"/>
    <property type="match status" value="1"/>
</dbReference>
<evidence type="ECO:0000256" key="9">
    <source>
        <dbReference type="ARBA" id="ARBA00045104"/>
    </source>
</evidence>
<dbReference type="EC" id="2.4.1.257" evidence="10"/>
<dbReference type="Pfam" id="PF00534">
    <property type="entry name" value="Glycos_transf_1"/>
    <property type="match status" value="1"/>
</dbReference>
<protein>
    <recommendedName>
        <fullName evidence="10">Alpha-1,3/1,6-mannosyltransferase ALG2</fullName>
        <ecNumber evidence="10">2.4.1.132</ecNumber>
        <ecNumber evidence="10">2.4.1.257</ecNumber>
    </recommendedName>
    <alternativeName>
        <fullName evidence="10">GDP-Man:Man(1)GlcNAc(2)-PP-Dol alpha-1,3-mannosyltransferase</fullName>
    </alternativeName>
</protein>
<dbReference type="Pfam" id="PF13439">
    <property type="entry name" value="Glyco_transf_4"/>
    <property type="match status" value="1"/>
</dbReference>
<dbReference type="UniPathway" id="UPA00378"/>
<comment type="function">
    <text evidence="10">Mannosylates Man(2)GlcNAc(2)-dolichol diphosphate and Man(1)GlcNAc(2)-dolichol diphosphate to form Man(3)GlcNAc(2)-dolichol diphosphate.</text>
</comment>
<dbReference type="InterPro" id="IPR028098">
    <property type="entry name" value="Glyco_trans_4-like_N"/>
</dbReference>
<dbReference type="Gene3D" id="3.40.50.2000">
    <property type="entry name" value="Glycogen Phosphorylase B"/>
    <property type="match status" value="2"/>
</dbReference>
<dbReference type="GO" id="GO:0004378">
    <property type="term" value="F:GDP-Man:Man(1)GlcNAc(2)-PP-Dol alpha-1,3-mannosyltransferase activity"/>
    <property type="evidence" value="ECO:0007669"/>
    <property type="project" value="UniProtKB-UniRule"/>
</dbReference>
<evidence type="ECO:0000259" key="11">
    <source>
        <dbReference type="Pfam" id="PF00534"/>
    </source>
</evidence>
<evidence type="ECO:0000256" key="1">
    <source>
        <dbReference type="ARBA" id="ARBA00004922"/>
    </source>
</evidence>
<comment type="pathway">
    <text evidence="1 10">Protein modification; protein glycosylation.</text>
</comment>
<comment type="subcellular location">
    <subcellularLocation>
        <location evidence="10">Endoplasmic reticulum membrane</location>
        <topology evidence="10">Single-pass membrane protein</topology>
    </subcellularLocation>
</comment>
<dbReference type="InterPro" id="IPR001296">
    <property type="entry name" value="Glyco_trans_1"/>
</dbReference>
<keyword evidence="3 10" id="KW-0808">Transferase</keyword>
<dbReference type="PANTHER" id="PTHR45918:SF1">
    <property type="entry name" value="ALPHA-1,3_1,6-MANNOSYLTRANSFERASE ALG2"/>
    <property type="match status" value="1"/>
</dbReference>
<dbReference type="AlphaFoldDB" id="A0A1I7YYM9"/>
<keyword evidence="5" id="KW-0256">Endoplasmic reticulum</keyword>